<dbReference type="InterPro" id="IPR050792">
    <property type="entry name" value="ADP-ribosylglycohydrolase"/>
</dbReference>
<feature type="binding site" evidence="12">
    <location>
        <position position="61"/>
    </location>
    <ligand>
        <name>Mg(2+)</name>
        <dbReference type="ChEBI" id="CHEBI:18420"/>
        <label>1</label>
    </ligand>
</feature>
<dbReference type="Pfam" id="PF03747">
    <property type="entry name" value="ADP_ribosyl_GH"/>
    <property type="match status" value="1"/>
</dbReference>
<dbReference type="PANTHER" id="PTHR16222">
    <property type="entry name" value="ADP-RIBOSYLGLYCOHYDROLASE"/>
    <property type="match status" value="1"/>
</dbReference>
<evidence type="ECO:0000256" key="7">
    <source>
        <dbReference type="ARBA" id="ARBA00042722"/>
    </source>
</evidence>
<dbReference type="RefSeq" id="XP_003169668.1">
    <property type="nucleotide sequence ID" value="XM_003169620.1"/>
</dbReference>
<dbReference type="VEuPathDB" id="FungiDB:MGYG_07838"/>
<evidence type="ECO:0000256" key="10">
    <source>
        <dbReference type="ARBA" id="ARBA00043193"/>
    </source>
</evidence>
<evidence type="ECO:0000256" key="1">
    <source>
        <dbReference type="ARBA" id="ARBA00010702"/>
    </source>
</evidence>
<feature type="binding site" evidence="12">
    <location>
        <position position="63"/>
    </location>
    <ligand>
        <name>Mg(2+)</name>
        <dbReference type="ChEBI" id="CHEBI:18420"/>
        <label>1</label>
    </ligand>
</feature>
<dbReference type="EC" id="3.2.1.143" evidence="2"/>
<dbReference type="OrthoDB" id="2021138at2759"/>
<organism evidence="14">
    <name type="scientific">Arthroderma gypseum (strain ATCC MYA-4604 / CBS 118893)</name>
    <name type="common">Microsporum gypseum</name>
    <dbReference type="NCBI Taxonomy" id="535722"/>
    <lineage>
        <taxon>Eukaryota</taxon>
        <taxon>Fungi</taxon>
        <taxon>Dikarya</taxon>
        <taxon>Ascomycota</taxon>
        <taxon>Pezizomycotina</taxon>
        <taxon>Eurotiomycetes</taxon>
        <taxon>Eurotiomycetidae</taxon>
        <taxon>Onygenales</taxon>
        <taxon>Arthrodermataceae</taxon>
        <taxon>Nannizzia</taxon>
    </lineage>
</organism>
<evidence type="ECO:0000256" key="6">
    <source>
        <dbReference type="ARBA" id="ARBA00042471"/>
    </source>
</evidence>
<keyword evidence="12" id="KW-0479">Metal-binding</keyword>
<keyword evidence="12" id="KW-0460">Magnesium</keyword>
<gene>
    <name evidence="13" type="ORF">MGYG_07838</name>
</gene>
<dbReference type="Proteomes" id="UP000002669">
    <property type="component" value="Unassembled WGS sequence"/>
</dbReference>
<comment type="cofactor">
    <cofactor evidence="12">
        <name>Mg(2+)</name>
        <dbReference type="ChEBI" id="CHEBI:18420"/>
    </cofactor>
    <text evidence="12">Binds 2 magnesium ions per subunit.</text>
</comment>
<dbReference type="SUPFAM" id="SSF101478">
    <property type="entry name" value="ADP-ribosylglycohydrolase"/>
    <property type="match status" value="1"/>
</dbReference>
<sequence>MASNPTRLQRSIGGLLGAHAGDSLGATFEFQSYAEIKKSYPTGLREIVGGGIFQFPVGAATDDTDMTRGVLLAYYHHLIPKESRQQQLLDDDSQSGSAVIDSHDVVKLAAQYFLNWLNGDWPGRQKGGRPVDIGGATLAGLLKLNGIENLDQAGAGIGQAGNGSLMRCIPTGIFQACRAEMMEQSMRISAITHNDARCTISCAAYNTIVYALLREKSPREAIDEALQAAKSLEESCDQDTGRAVEKAIRLGLTLSTADMATNGPKELQGKAKGYVLESLSIAVAALIDTRPLEDILVDVVRIGGDTDTNAAIAGGLLGVRDGVDAIPLRWRETLQFHQEFERIGSLLVEATKNSYCE</sequence>
<dbReference type="InterPro" id="IPR005502">
    <property type="entry name" value="Ribosyl_crysJ1"/>
</dbReference>
<comment type="similarity">
    <text evidence="1">Belongs to the ADP-ribosylglycohydrolase family.</text>
</comment>
<evidence type="ECO:0000256" key="11">
    <source>
        <dbReference type="ARBA" id="ARBA00049015"/>
    </source>
</evidence>
<keyword evidence="14" id="KW-1185">Reference proteome</keyword>
<evidence type="ECO:0000256" key="2">
    <source>
        <dbReference type="ARBA" id="ARBA00012255"/>
    </source>
</evidence>
<dbReference type="GO" id="GO:0004649">
    <property type="term" value="F:poly(ADP-ribose) glycohydrolase activity"/>
    <property type="evidence" value="ECO:0007669"/>
    <property type="project" value="UniProtKB-EC"/>
</dbReference>
<reference evidence="14" key="1">
    <citation type="journal article" date="2012" name="MBio">
        <title>Comparative genome analysis of Trichophyton rubrum and related dermatophytes reveals candidate genes involved in infection.</title>
        <authorList>
            <person name="Martinez D.A."/>
            <person name="Oliver B.G."/>
            <person name="Graeser Y."/>
            <person name="Goldberg J.M."/>
            <person name="Li W."/>
            <person name="Martinez-Rossi N.M."/>
            <person name="Monod M."/>
            <person name="Shelest E."/>
            <person name="Barton R.C."/>
            <person name="Birch E."/>
            <person name="Brakhage A.A."/>
            <person name="Chen Z."/>
            <person name="Gurr S.J."/>
            <person name="Heiman D."/>
            <person name="Heitman J."/>
            <person name="Kosti I."/>
            <person name="Rossi A."/>
            <person name="Saif S."/>
            <person name="Samalova M."/>
            <person name="Saunders C.W."/>
            <person name="Shea T."/>
            <person name="Summerbell R.C."/>
            <person name="Xu J."/>
            <person name="Young S."/>
            <person name="Zeng Q."/>
            <person name="Birren B.W."/>
            <person name="Cuomo C.A."/>
            <person name="White T.C."/>
        </authorList>
    </citation>
    <scope>NUCLEOTIDE SEQUENCE [LARGE SCALE GENOMIC DNA]</scope>
    <source>
        <strain evidence="14">ATCC MYA-4604 / CBS 118893</strain>
    </source>
</reference>
<dbReference type="PANTHER" id="PTHR16222:SF24">
    <property type="entry name" value="ADP-RIBOSYLHYDROLASE ARH3"/>
    <property type="match status" value="1"/>
</dbReference>
<evidence type="ECO:0000256" key="8">
    <source>
        <dbReference type="ARBA" id="ARBA00042850"/>
    </source>
</evidence>
<evidence type="ECO:0000313" key="13">
    <source>
        <dbReference type="EMBL" id="EFR04833.1"/>
    </source>
</evidence>
<evidence type="ECO:0000256" key="4">
    <source>
        <dbReference type="ARBA" id="ARBA00041057"/>
    </source>
</evidence>
<proteinExistence type="inferred from homology"/>
<evidence type="ECO:0000256" key="5">
    <source>
        <dbReference type="ARBA" id="ARBA00042398"/>
    </source>
</evidence>
<dbReference type="eggNOG" id="ENOG502SM6N">
    <property type="taxonomic scope" value="Eukaryota"/>
</dbReference>
<name>E4V4A9_ARTGP</name>
<protein>
    <recommendedName>
        <fullName evidence="4">ADP-ribosylhydrolase ARH3</fullName>
        <ecNumber evidence="2">3.2.1.143</ecNumber>
    </recommendedName>
    <alternativeName>
        <fullName evidence="5">ADP-ribose glycohydrolase ARH3</fullName>
    </alternativeName>
    <alternativeName>
        <fullName evidence="6">ADP-ribosylhydrolase 3</fullName>
    </alternativeName>
    <alternativeName>
        <fullName evidence="9">O-acetyl-ADP-ribose deacetylase ARH3</fullName>
    </alternativeName>
    <alternativeName>
        <fullName evidence="10">Poly(ADP-ribose) glycohydrolase ARH3</fullName>
    </alternativeName>
    <alternativeName>
        <fullName evidence="8">[Protein ADP-ribosylarginine] hydrolase-like protein 2</fullName>
    </alternativeName>
    <alternativeName>
        <fullName evidence="7">[Protein ADP-ribosylserine] hydrolase</fullName>
    </alternativeName>
</protein>
<dbReference type="GO" id="GO:0046872">
    <property type="term" value="F:metal ion binding"/>
    <property type="evidence" value="ECO:0007669"/>
    <property type="project" value="UniProtKB-KW"/>
</dbReference>
<comment type="catalytic activity">
    <reaction evidence="11">
        <text>alpha-NAD(+) + H2O = ADP-D-ribose + nicotinamide + H(+)</text>
        <dbReference type="Rhea" id="RHEA:68792"/>
        <dbReference type="ChEBI" id="CHEBI:15377"/>
        <dbReference type="ChEBI" id="CHEBI:15378"/>
        <dbReference type="ChEBI" id="CHEBI:17154"/>
        <dbReference type="ChEBI" id="CHEBI:57967"/>
        <dbReference type="ChEBI" id="CHEBI:77017"/>
    </reaction>
</comment>
<evidence type="ECO:0000256" key="9">
    <source>
        <dbReference type="ARBA" id="ARBA00043187"/>
    </source>
</evidence>
<keyword evidence="3 13" id="KW-0378">Hydrolase</keyword>
<feature type="binding site" evidence="12">
    <location>
        <position position="307"/>
    </location>
    <ligand>
        <name>Mg(2+)</name>
        <dbReference type="ChEBI" id="CHEBI:18420"/>
        <label>1</label>
    </ligand>
</feature>
<dbReference type="InParanoid" id="E4V4A9"/>
<dbReference type="AlphaFoldDB" id="E4V4A9"/>
<dbReference type="HOGENOM" id="CLU_024566_8_0_1"/>
<feature type="binding site" evidence="12">
    <location>
        <position position="305"/>
    </location>
    <ligand>
        <name>Mg(2+)</name>
        <dbReference type="ChEBI" id="CHEBI:18420"/>
        <label>2</label>
    </ligand>
</feature>
<evidence type="ECO:0000256" key="3">
    <source>
        <dbReference type="ARBA" id="ARBA00022801"/>
    </source>
</evidence>
<feature type="binding site" evidence="12">
    <location>
        <position position="308"/>
    </location>
    <ligand>
        <name>Mg(2+)</name>
        <dbReference type="ChEBI" id="CHEBI:18420"/>
        <label>1</label>
    </ligand>
</feature>
<evidence type="ECO:0000256" key="12">
    <source>
        <dbReference type="PIRSR" id="PIRSR605502-1"/>
    </source>
</evidence>
<feature type="binding site" evidence="12">
    <location>
        <position position="62"/>
    </location>
    <ligand>
        <name>Mg(2+)</name>
        <dbReference type="ChEBI" id="CHEBI:18420"/>
        <label>1</label>
    </ligand>
</feature>
<dbReference type="Gene3D" id="1.10.4080.10">
    <property type="entry name" value="ADP-ribosylation/Crystallin J1"/>
    <property type="match status" value="1"/>
</dbReference>
<accession>E4V4A9</accession>
<evidence type="ECO:0000313" key="14">
    <source>
        <dbReference type="Proteomes" id="UP000002669"/>
    </source>
</evidence>
<dbReference type="InterPro" id="IPR036705">
    <property type="entry name" value="Ribosyl_crysJ1_sf"/>
</dbReference>
<dbReference type="GeneID" id="10025289"/>
<dbReference type="EMBL" id="DS989829">
    <property type="protein sequence ID" value="EFR04833.1"/>
    <property type="molecule type" value="Genomic_DNA"/>
</dbReference>